<protein>
    <recommendedName>
        <fullName evidence="4 8">Signal peptidase I</fullName>
        <ecNumber evidence="4 8">3.4.21.89</ecNumber>
    </recommendedName>
</protein>
<dbReference type="PRINTS" id="PR00727">
    <property type="entry name" value="LEADERPTASE"/>
</dbReference>
<evidence type="ECO:0000256" key="5">
    <source>
        <dbReference type="ARBA" id="ARBA00022670"/>
    </source>
</evidence>
<reference evidence="11 12" key="1">
    <citation type="submission" date="2018-06" db="EMBL/GenBank/DDBJ databases">
        <authorList>
            <consortium name="Pathogen Informatics"/>
            <person name="Doyle S."/>
        </authorList>
    </citation>
    <scope>NUCLEOTIDE SEQUENCE [LARGE SCALE GENOMIC DNA]</scope>
    <source>
        <strain evidence="11 12">NCTC10288</strain>
    </source>
</reference>
<dbReference type="OrthoDB" id="9815782at2"/>
<dbReference type="CDD" id="cd06530">
    <property type="entry name" value="S26_SPase_I"/>
    <property type="match status" value="1"/>
</dbReference>
<feature type="active site" evidence="7">
    <location>
        <position position="127"/>
    </location>
</feature>
<organism evidence="11 12">
    <name type="scientific">Corynebacterium minutissimum</name>
    <dbReference type="NCBI Taxonomy" id="38301"/>
    <lineage>
        <taxon>Bacteria</taxon>
        <taxon>Bacillati</taxon>
        <taxon>Actinomycetota</taxon>
        <taxon>Actinomycetes</taxon>
        <taxon>Mycobacteriales</taxon>
        <taxon>Corynebacteriaceae</taxon>
        <taxon>Corynebacterium</taxon>
    </lineage>
</organism>
<dbReference type="EMBL" id="CP065689">
    <property type="protein sequence ID" value="QPS59199.1"/>
    <property type="molecule type" value="Genomic_DNA"/>
</dbReference>
<evidence type="ECO:0000256" key="8">
    <source>
        <dbReference type="RuleBase" id="RU362042"/>
    </source>
</evidence>
<dbReference type="InterPro" id="IPR000223">
    <property type="entry name" value="Pept_S26A_signal_pept_1"/>
</dbReference>
<dbReference type="InterPro" id="IPR019756">
    <property type="entry name" value="Pept_S26A_signal_pept_1_Ser-AS"/>
</dbReference>
<dbReference type="Proteomes" id="UP000249264">
    <property type="component" value="Chromosome 1"/>
</dbReference>
<evidence type="ECO:0000256" key="3">
    <source>
        <dbReference type="ARBA" id="ARBA00009370"/>
    </source>
</evidence>
<keyword evidence="5 8" id="KW-0645">Protease</keyword>
<proteinExistence type="inferred from homology"/>
<keyword evidence="6 8" id="KW-0378">Hydrolase</keyword>
<evidence type="ECO:0000256" key="4">
    <source>
        <dbReference type="ARBA" id="ARBA00013208"/>
    </source>
</evidence>
<evidence type="ECO:0000313" key="10">
    <source>
        <dbReference type="EMBL" id="QPS59199.1"/>
    </source>
</evidence>
<keyword evidence="8" id="KW-0812">Transmembrane</keyword>
<evidence type="ECO:0000256" key="2">
    <source>
        <dbReference type="ARBA" id="ARBA00004401"/>
    </source>
</evidence>
<dbReference type="EC" id="3.4.21.89" evidence="4 8"/>
<comment type="subcellular location">
    <subcellularLocation>
        <location evidence="2">Cell membrane</location>
        <topology evidence="2">Single-pass type II membrane protein</topology>
    </subcellularLocation>
    <subcellularLocation>
        <location evidence="8">Membrane</location>
        <topology evidence="8">Single-pass type II membrane protein</topology>
    </subcellularLocation>
</comment>
<dbReference type="RefSeq" id="WP_039675941.1">
    <property type="nucleotide sequence ID" value="NZ_CP065689.1"/>
</dbReference>
<dbReference type="InterPro" id="IPR036286">
    <property type="entry name" value="LexA/Signal_pep-like_sf"/>
</dbReference>
<keyword evidence="8" id="KW-1133">Transmembrane helix</keyword>
<gene>
    <name evidence="11" type="primary">lepB1</name>
    <name evidence="10" type="synonym">lepB</name>
    <name evidence="10" type="ORF">I6G51_09880</name>
    <name evidence="11" type="ORF">NCTC10288_00911</name>
</gene>
<dbReference type="AlphaFoldDB" id="A0A2X4R8K4"/>
<evidence type="ECO:0000256" key="1">
    <source>
        <dbReference type="ARBA" id="ARBA00000677"/>
    </source>
</evidence>
<dbReference type="KEGG" id="cmin:NCTC10288_00911"/>
<dbReference type="NCBIfam" id="TIGR02227">
    <property type="entry name" value="sigpep_I_bact"/>
    <property type="match status" value="1"/>
</dbReference>
<feature type="transmembrane region" description="Helical" evidence="8">
    <location>
        <begin position="21"/>
        <end position="44"/>
    </location>
</feature>
<comment type="catalytic activity">
    <reaction evidence="1 8">
        <text>Cleavage of hydrophobic, N-terminal signal or leader sequences from secreted and periplasmic proteins.</text>
        <dbReference type="EC" id="3.4.21.89"/>
    </reaction>
</comment>
<dbReference type="SUPFAM" id="SSF51306">
    <property type="entry name" value="LexA/Signal peptidase"/>
    <property type="match status" value="1"/>
</dbReference>
<dbReference type="Pfam" id="PF10502">
    <property type="entry name" value="Peptidase_S26"/>
    <property type="match status" value="1"/>
</dbReference>
<keyword evidence="8" id="KW-0472">Membrane</keyword>
<feature type="active site" evidence="7">
    <location>
        <position position="49"/>
    </location>
</feature>
<evidence type="ECO:0000313" key="11">
    <source>
        <dbReference type="EMBL" id="SQH99597.1"/>
    </source>
</evidence>
<dbReference type="PANTHER" id="PTHR43390:SF1">
    <property type="entry name" value="CHLOROPLAST PROCESSING PEPTIDASE"/>
    <property type="match status" value="1"/>
</dbReference>
<dbReference type="STRING" id="38301.NX84_08835"/>
<feature type="domain" description="Peptidase S26" evidence="9">
    <location>
        <begin position="20"/>
        <end position="228"/>
    </location>
</feature>
<dbReference type="GO" id="GO:0005886">
    <property type="term" value="C:plasma membrane"/>
    <property type="evidence" value="ECO:0007669"/>
    <property type="project" value="UniProtKB-SubCell"/>
</dbReference>
<evidence type="ECO:0000313" key="13">
    <source>
        <dbReference type="Proteomes" id="UP000594905"/>
    </source>
</evidence>
<accession>A0A2X4R8K4</accession>
<dbReference type="GO" id="GO:0004252">
    <property type="term" value="F:serine-type endopeptidase activity"/>
    <property type="evidence" value="ECO:0007669"/>
    <property type="project" value="InterPro"/>
</dbReference>
<keyword evidence="13" id="KW-1185">Reference proteome</keyword>
<evidence type="ECO:0000256" key="7">
    <source>
        <dbReference type="PIRSR" id="PIRSR600223-1"/>
    </source>
</evidence>
<dbReference type="GO" id="GO:0006465">
    <property type="term" value="P:signal peptide processing"/>
    <property type="evidence" value="ECO:0007669"/>
    <property type="project" value="InterPro"/>
</dbReference>
<comment type="similarity">
    <text evidence="3 8">Belongs to the peptidase S26 family.</text>
</comment>
<evidence type="ECO:0000313" key="12">
    <source>
        <dbReference type="Proteomes" id="UP000249264"/>
    </source>
</evidence>
<evidence type="ECO:0000259" key="9">
    <source>
        <dbReference type="Pfam" id="PF10502"/>
    </source>
</evidence>
<dbReference type="GO" id="GO:0009003">
    <property type="term" value="F:signal peptidase activity"/>
    <property type="evidence" value="ECO:0007669"/>
    <property type="project" value="UniProtKB-EC"/>
</dbReference>
<dbReference type="InterPro" id="IPR019758">
    <property type="entry name" value="Pept_S26A_signal_pept_1_CS"/>
</dbReference>
<evidence type="ECO:0000256" key="6">
    <source>
        <dbReference type="ARBA" id="ARBA00022801"/>
    </source>
</evidence>
<name>A0A2X4R8K4_9CORY</name>
<dbReference type="InterPro" id="IPR019533">
    <property type="entry name" value="Peptidase_S26"/>
</dbReference>
<dbReference type="GeneID" id="70782828"/>
<dbReference type="Gene3D" id="2.10.109.10">
    <property type="entry name" value="Umud Fragment, subunit A"/>
    <property type="match status" value="1"/>
</dbReference>
<dbReference type="PROSITE" id="PS00761">
    <property type="entry name" value="SPASE_I_3"/>
    <property type="match status" value="1"/>
</dbReference>
<reference evidence="10 13" key="2">
    <citation type="submission" date="2020-12" db="EMBL/GenBank/DDBJ databases">
        <title>FDA dAtabase for Regulatory Grade micrObial Sequences (FDA-ARGOS): Supporting development and validation of Infectious Disease Dx tests.</title>
        <authorList>
            <person name="Sproer C."/>
            <person name="Gronow S."/>
            <person name="Severitt S."/>
            <person name="Schroder I."/>
            <person name="Tallon L."/>
            <person name="Sadzewicz L."/>
            <person name="Zhao X."/>
            <person name="Boylan J."/>
            <person name="Ott S."/>
            <person name="Bowen H."/>
            <person name="Vavikolanu K."/>
            <person name="Mehta A."/>
            <person name="Aluvathingal J."/>
            <person name="Nadendla S."/>
            <person name="Lowell S."/>
            <person name="Myers T."/>
            <person name="Yan Y."/>
            <person name="Sichtig H."/>
        </authorList>
    </citation>
    <scope>NUCLEOTIDE SEQUENCE [LARGE SCALE GENOMIC DNA]</scope>
    <source>
        <strain evidence="10 13">FDAARGOS_894</strain>
    </source>
</reference>
<dbReference type="PROSITE" id="PS00501">
    <property type="entry name" value="SPASE_I_1"/>
    <property type="match status" value="1"/>
</dbReference>
<dbReference type="Proteomes" id="UP000594905">
    <property type="component" value="Chromosome"/>
</dbReference>
<dbReference type="EMBL" id="LS483460">
    <property type="protein sequence ID" value="SQH99597.1"/>
    <property type="molecule type" value="Genomic_DNA"/>
</dbReference>
<dbReference type="PANTHER" id="PTHR43390">
    <property type="entry name" value="SIGNAL PEPTIDASE I"/>
    <property type="match status" value="1"/>
</dbReference>
<sequence>MTRTSSPKRSQEAARLRTRDVVWALAVTFAVLALIQAFVGRMYLIPSSSMEPTLHGCPGCANDRIVVQKVSYYFSDPQPGDVVVFSGPDSWNTSFDVARSRNVVVRGLQNLGAVVGLVPNGDNILVKRVIATGGQTVSCEEGDPAIMVDGHATSQDFVLDPPEIPIDSSGASQACGGAYFGPVTVPDGHLWVMGDNRTNSLDSRAHLGDKLQGTIPVENVRGKVEAVVLPVSRAHPIDHPEL</sequence>